<dbReference type="RefSeq" id="WP_188614782.1">
    <property type="nucleotide sequence ID" value="NZ_BMJT01000005.1"/>
</dbReference>
<evidence type="ECO:0000313" key="2">
    <source>
        <dbReference type="Proteomes" id="UP000616608"/>
    </source>
</evidence>
<sequence length="285" mass="33129">MIRIGLTGFSDHPILQSSATKASAKLLDYSGHFPIVEIDSAFYAIPRKEVVERWVEDTPHTFQFIVKAYQAMTGHQRKEDWTFTSIEEIFRTFEASISPMQEAGKLFAVLFQFPPWYDCVPKNKAYIKKIRTRLAHLPIAIEFRNQTWFSAKNEQATLAFLQEQSLIHVICDEPQVGAGSVPFVPKATHHKVMFRLHGRNVHGWRNIGNAEHWRKVRFLYNYNEDELQQFINEIRKFEDHHDIAVTFNNNSAHDAAPNAKKLQQLLAIKYEGLAPRQLDFFKGDW</sequence>
<dbReference type="Proteomes" id="UP000616608">
    <property type="component" value="Unassembled WGS sequence"/>
</dbReference>
<dbReference type="SUPFAM" id="SSF117396">
    <property type="entry name" value="TM1631-like"/>
    <property type="match status" value="1"/>
</dbReference>
<protein>
    <submittedName>
        <fullName evidence="1">UPF0759 protein YunF</fullName>
    </submittedName>
</protein>
<proteinExistence type="predicted"/>
<dbReference type="Pfam" id="PF01904">
    <property type="entry name" value="DUF72"/>
    <property type="match status" value="1"/>
</dbReference>
<dbReference type="InterPro" id="IPR036520">
    <property type="entry name" value="UPF0759_sf"/>
</dbReference>
<reference evidence="1" key="1">
    <citation type="journal article" date="2014" name="Int. J. Syst. Evol. Microbiol.">
        <title>Complete genome sequence of Corynebacterium casei LMG S-19264T (=DSM 44701T), isolated from a smear-ripened cheese.</title>
        <authorList>
            <consortium name="US DOE Joint Genome Institute (JGI-PGF)"/>
            <person name="Walter F."/>
            <person name="Albersmeier A."/>
            <person name="Kalinowski J."/>
            <person name="Ruckert C."/>
        </authorList>
    </citation>
    <scope>NUCLEOTIDE SEQUENCE</scope>
    <source>
        <strain evidence="1">CGMCC 1.15760</strain>
    </source>
</reference>
<keyword evidence="2" id="KW-1185">Reference proteome</keyword>
<dbReference type="PANTHER" id="PTHR30348:SF13">
    <property type="entry name" value="UPF0759 PROTEIN YUNF"/>
    <property type="match status" value="1"/>
</dbReference>
<dbReference type="AlphaFoldDB" id="A0A917LHA6"/>
<accession>A0A917LHA6</accession>
<dbReference type="Gene3D" id="3.20.20.410">
    <property type="entry name" value="Protein of unknown function UPF0759"/>
    <property type="match status" value="1"/>
</dbReference>
<organism evidence="1 2">
    <name type="scientific">Lysinibacillus alkalisoli</name>
    <dbReference type="NCBI Taxonomy" id="1911548"/>
    <lineage>
        <taxon>Bacteria</taxon>
        <taxon>Bacillati</taxon>
        <taxon>Bacillota</taxon>
        <taxon>Bacilli</taxon>
        <taxon>Bacillales</taxon>
        <taxon>Bacillaceae</taxon>
        <taxon>Lysinibacillus</taxon>
    </lineage>
</organism>
<dbReference type="PANTHER" id="PTHR30348">
    <property type="entry name" value="UNCHARACTERIZED PROTEIN YECE"/>
    <property type="match status" value="1"/>
</dbReference>
<name>A0A917LHA6_9BACI</name>
<dbReference type="EMBL" id="BMJT01000005">
    <property type="protein sequence ID" value="GGG24477.1"/>
    <property type="molecule type" value="Genomic_DNA"/>
</dbReference>
<dbReference type="InterPro" id="IPR002763">
    <property type="entry name" value="DUF72"/>
</dbReference>
<comment type="caution">
    <text evidence="1">The sequence shown here is derived from an EMBL/GenBank/DDBJ whole genome shotgun (WGS) entry which is preliminary data.</text>
</comment>
<reference evidence="1" key="2">
    <citation type="submission" date="2020-09" db="EMBL/GenBank/DDBJ databases">
        <authorList>
            <person name="Sun Q."/>
            <person name="Zhou Y."/>
        </authorList>
    </citation>
    <scope>NUCLEOTIDE SEQUENCE</scope>
    <source>
        <strain evidence="1">CGMCC 1.15760</strain>
    </source>
</reference>
<gene>
    <name evidence="1" type="primary">yunF</name>
    <name evidence="1" type="ORF">GCM10007425_18740</name>
</gene>
<evidence type="ECO:0000313" key="1">
    <source>
        <dbReference type="EMBL" id="GGG24477.1"/>
    </source>
</evidence>